<comment type="caution">
    <text evidence="2">The sequence shown here is derived from an EMBL/GenBank/DDBJ whole genome shotgun (WGS) entry which is preliminary data.</text>
</comment>
<evidence type="ECO:0000313" key="2">
    <source>
        <dbReference type="EMBL" id="KAH9829366.1"/>
    </source>
</evidence>
<sequence>MVSVCHYCLDLGHRPRRLSCARRAARETRSRSSKLEQARDRRRGGRLARSPHWVSALLLLRAEEPRATTSKPGVTASSSAVFLPTSTFSGRAPDRRVWTLAQDEAWWYGGYFTCKACVGQCPGDRLRVSYHHRLRSVLAGTYKLSSRSPMQTAGLASSHPPTEHLLRACPIRKSRTSRLPTPARTSMAHVPAYRARQAHPP</sequence>
<accession>A0ABQ8JZ63</accession>
<proteinExistence type="predicted"/>
<name>A0ABQ8JZ63_9APHY</name>
<reference evidence="2 3" key="1">
    <citation type="journal article" date="2021" name="Environ. Microbiol.">
        <title>Gene family expansions and transcriptome signatures uncover fungal adaptations to wood decay.</title>
        <authorList>
            <person name="Hage H."/>
            <person name="Miyauchi S."/>
            <person name="Viragh M."/>
            <person name="Drula E."/>
            <person name="Min B."/>
            <person name="Chaduli D."/>
            <person name="Navarro D."/>
            <person name="Favel A."/>
            <person name="Norest M."/>
            <person name="Lesage-Meessen L."/>
            <person name="Balint B."/>
            <person name="Merenyi Z."/>
            <person name="de Eugenio L."/>
            <person name="Morin E."/>
            <person name="Martinez A.T."/>
            <person name="Baldrian P."/>
            <person name="Stursova M."/>
            <person name="Martinez M.J."/>
            <person name="Novotny C."/>
            <person name="Magnuson J.K."/>
            <person name="Spatafora J.W."/>
            <person name="Maurice S."/>
            <person name="Pangilinan J."/>
            <person name="Andreopoulos W."/>
            <person name="LaButti K."/>
            <person name="Hundley H."/>
            <person name="Na H."/>
            <person name="Kuo A."/>
            <person name="Barry K."/>
            <person name="Lipzen A."/>
            <person name="Henrissat B."/>
            <person name="Riley R."/>
            <person name="Ahrendt S."/>
            <person name="Nagy L.G."/>
            <person name="Grigoriev I.V."/>
            <person name="Martin F."/>
            <person name="Rosso M.N."/>
        </authorList>
    </citation>
    <scope>NUCLEOTIDE SEQUENCE [LARGE SCALE GENOMIC DNA]</scope>
    <source>
        <strain evidence="2 3">CIRM-BRFM 1785</strain>
    </source>
</reference>
<feature type="region of interest" description="Disordered" evidence="1">
    <location>
        <begin position="176"/>
        <end position="201"/>
    </location>
</feature>
<evidence type="ECO:0000256" key="1">
    <source>
        <dbReference type="SAM" id="MobiDB-lite"/>
    </source>
</evidence>
<evidence type="ECO:0008006" key="4">
    <source>
        <dbReference type="Google" id="ProtNLM"/>
    </source>
</evidence>
<dbReference type="EMBL" id="JADCUA010000039">
    <property type="protein sequence ID" value="KAH9829366.1"/>
    <property type="molecule type" value="Genomic_DNA"/>
</dbReference>
<dbReference type="Proteomes" id="UP000814176">
    <property type="component" value="Unassembled WGS sequence"/>
</dbReference>
<gene>
    <name evidence="2" type="ORF">C8Q71DRAFT_408663</name>
</gene>
<feature type="compositionally biased region" description="Basic and acidic residues" evidence="1">
    <location>
        <begin position="24"/>
        <end position="39"/>
    </location>
</feature>
<protein>
    <recommendedName>
        <fullName evidence="4">4Fe-4S ferredoxin-type domain-containing protein</fullName>
    </recommendedName>
</protein>
<organism evidence="2 3">
    <name type="scientific">Rhodofomes roseus</name>
    <dbReference type="NCBI Taxonomy" id="34475"/>
    <lineage>
        <taxon>Eukaryota</taxon>
        <taxon>Fungi</taxon>
        <taxon>Dikarya</taxon>
        <taxon>Basidiomycota</taxon>
        <taxon>Agaricomycotina</taxon>
        <taxon>Agaricomycetes</taxon>
        <taxon>Polyporales</taxon>
        <taxon>Rhodofomes</taxon>
    </lineage>
</organism>
<dbReference type="RefSeq" id="XP_047772840.1">
    <property type="nucleotide sequence ID" value="XM_047918377.1"/>
</dbReference>
<dbReference type="GeneID" id="71999109"/>
<keyword evidence="3" id="KW-1185">Reference proteome</keyword>
<evidence type="ECO:0000313" key="3">
    <source>
        <dbReference type="Proteomes" id="UP000814176"/>
    </source>
</evidence>
<feature type="region of interest" description="Disordered" evidence="1">
    <location>
        <begin position="23"/>
        <end position="47"/>
    </location>
</feature>